<protein>
    <submittedName>
        <fullName evidence="1">Uncharacterized protein</fullName>
    </submittedName>
</protein>
<dbReference type="Proteomes" id="UP000002489">
    <property type="component" value="Unassembled WGS sequence"/>
</dbReference>
<organism evidence="1 2">
    <name type="scientific">Fusarium oxysporum (strain Fo5176)</name>
    <name type="common">Fusarium vascular wilt</name>
    <dbReference type="NCBI Taxonomy" id="660025"/>
    <lineage>
        <taxon>Eukaryota</taxon>
        <taxon>Fungi</taxon>
        <taxon>Dikarya</taxon>
        <taxon>Ascomycota</taxon>
        <taxon>Pezizomycotina</taxon>
        <taxon>Sordariomycetes</taxon>
        <taxon>Hypocreomycetidae</taxon>
        <taxon>Hypocreales</taxon>
        <taxon>Nectriaceae</taxon>
        <taxon>Fusarium</taxon>
        <taxon>Fusarium oxysporum species complex</taxon>
    </lineage>
</organism>
<dbReference type="PANTHER" id="PTHR10039">
    <property type="entry name" value="AMELOGENIN"/>
    <property type="match status" value="1"/>
</dbReference>
<sequence length="229" mass="26220">MSLMVNELESTPNYEVADKLKDLPEGLDETYTRILDDSIPKKRREDARFLLPSIVAAWRPLTKKELAASFAFWKTGSVVGDHDLHDYMDISNFCHQSVKDFLLKNHSGLSGPWYQTSSDGANLHMFQMCWRYLSNDMFFHGRLIDTVRIPTLRDAWLLRTAKKGDEQEAIVTLLVPTEGIDVNSKDEDRRTPLLWVSENEHKDIVKLLLAKASANTEDTIGRHHSHSLP</sequence>
<dbReference type="Gene3D" id="1.25.40.20">
    <property type="entry name" value="Ankyrin repeat-containing domain"/>
    <property type="match status" value="1"/>
</dbReference>
<evidence type="ECO:0000313" key="2">
    <source>
        <dbReference type="Proteomes" id="UP000002489"/>
    </source>
</evidence>
<dbReference type="Pfam" id="PF12796">
    <property type="entry name" value="Ank_2"/>
    <property type="match status" value="1"/>
</dbReference>
<dbReference type="InterPro" id="IPR036770">
    <property type="entry name" value="Ankyrin_rpt-contain_sf"/>
</dbReference>
<reference evidence="2" key="1">
    <citation type="journal article" date="2012" name="Mol. Plant Microbe Interact.">
        <title>A highly conserved effector in Fusarium oxysporum is required for full virulence on Arabidopsis.</title>
        <authorList>
            <person name="Thatcher L.F."/>
            <person name="Gardiner D.M."/>
            <person name="Kazan K."/>
            <person name="Manners J."/>
        </authorList>
    </citation>
    <scope>NUCLEOTIDE SEQUENCE [LARGE SCALE GENOMIC DNA]</scope>
    <source>
        <strain evidence="2">Fo5176</strain>
    </source>
</reference>
<dbReference type="EnsemblFungi" id="FOXG_14976T0">
    <property type="protein sequence ID" value="FOXG_14976P0"/>
    <property type="gene ID" value="FOXG_14976"/>
</dbReference>
<proteinExistence type="predicted"/>
<dbReference type="InterPro" id="IPR002110">
    <property type="entry name" value="Ankyrin_rpt"/>
</dbReference>
<name>A0A0D2YF88_FUSOF</name>
<accession>A0A0D2YF88</accession>
<dbReference type="PANTHER" id="PTHR10039:SF14">
    <property type="entry name" value="NACHT DOMAIN-CONTAINING PROTEIN"/>
    <property type="match status" value="1"/>
</dbReference>
<reference evidence="1" key="2">
    <citation type="submission" date="2025-08" db="UniProtKB">
        <authorList>
            <consortium name="EnsemblFungi"/>
        </authorList>
    </citation>
    <scope>IDENTIFICATION</scope>
    <source>
        <strain evidence="1">4287 / CBS 123668 / FGSC 9935 / NRRL 34936</strain>
    </source>
</reference>
<evidence type="ECO:0000313" key="1">
    <source>
        <dbReference type="EnsemblFungi" id="FOXG_14976P0"/>
    </source>
</evidence>
<dbReference type="SUPFAM" id="SSF48403">
    <property type="entry name" value="Ankyrin repeat"/>
    <property type="match status" value="1"/>
</dbReference>
<dbReference type="AlphaFoldDB" id="A0A0D2YF88"/>